<dbReference type="InterPro" id="IPR036390">
    <property type="entry name" value="WH_DNA-bd_sf"/>
</dbReference>
<gene>
    <name evidence="8" type="ORF">G4D61_04490</name>
    <name evidence="7" type="ORF">NG54_03055</name>
</gene>
<dbReference type="Pfam" id="PF21715">
    <property type="entry name" value="CggR_N"/>
    <property type="match status" value="1"/>
</dbReference>
<dbReference type="AlphaFoldDB" id="A0A0A6Y2H0"/>
<evidence type="ECO:0000259" key="5">
    <source>
        <dbReference type="Pfam" id="PF04198"/>
    </source>
</evidence>
<dbReference type="PANTHER" id="PTHR34294:SF5">
    <property type="entry name" value="CENTRAL GLYCOLYTIC GENES REGULATOR"/>
    <property type="match status" value="1"/>
</dbReference>
<dbReference type="SUPFAM" id="SSF46785">
    <property type="entry name" value="Winged helix' DNA-binding domain"/>
    <property type="match status" value="1"/>
</dbReference>
<accession>A0A0A6Y2H0</accession>
<dbReference type="RefSeq" id="WP_025727122.1">
    <property type="nucleotide sequence ID" value="NZ_JAAIWK010000004.1"/>
</dbReference>
<comment type="caution">
    <text evidence="7">The sequence shown here is derived from an EMBL/GenBank/DDBJ whole genome shotgun (WGS) entry which is preliminary data.</text>
</comment>
<reference evidence="7 9" key="1">
    <citation type="submission" date="2014-10" db="EMBL/GenBank/DDBJ databases">
        <title>Draft genome of phytase producing Bacillus ginsengihumi strain M2.11.</title>
        <authorList>
            <person name="Toymentseva A."/>
            <person name="Boulygina E.A."/>
            <person name="Kazakov S.V."/>
            <person name="Kayumov I."/>
            <person name="Suleimanova A.D."/>
            <person name="Mardanova A.M."/>
            <person name="Maria S.N."/>
            <person name="Sergey M.Y."/>
            <person name="Sharipova M.R."/>
        </authorList>
    </citation>
    <scope>NUCLEOTIDE SEQUENCE [LARGE SCALE GENOMIC DNA]</scope>
    <source>
        <strain evidence="7 9">M2.11</strain>
    </source>
</reference>
<evidence type="ECO:0000256" key="1">
    <source>
        <dbReference type="ARBA" id="ARBA00010466"/>
    </source>
</evidence>
<dbReference type="InterPro" id="IPR051054">
    <property type="entry name" value="SorC_transcr_regulators"/>
</dbReference>
<keyword evidence="3" id="KW-0238">DNA-binding</keyword>
<dbReference type="STRING" id="363870.NG54_03055"/>
<dbReference type="EMBL" id="JAAIWK010000004">
    <property type="protein sequence ID" value="NEY19225.1"/>
    <property type="molecule type" value="Genomic_DNA"/>
</dbReference>
<organism evidence="7 9">
    <name type="scientific">Heyndrickxia ginsengihumi</name>
    <dbReference type="NCBI Taxonomy" id="363870"/>
    <lineage>
        <taxon>Bacteria</taxon>
        <taxon>Bacillati</taxon>
        <taxon>Bacillota</taxon>
        <taxon>Bacilli</taxon>
        <taxon>Bacillales</taxon>
        <taxon>Bacillaceae</taxon>
        <taxon>Heyndrickxia</taxon>
    </lineage>
</organism>
<evidence type="ECO:0000313" key="8">
    <source>
        <dbReference type="EMBL" id="NEY19225.1"/>
    </source>
</evidence>
<evidence type="ECO:0000256" key="4">
    <source>
        <dbReference type="ARBA" id="ARBA00023163"/>
    </source>
</evidence>
<evidence type="ECO:0000256" key="2">
    <source>
        <dbReference type="ARBA" id="ARBA00023015"/>
    </source>
</evidence>
<dbReference type="Proteomes" id="UP000030588">
    <property type="component" value="Unassembled WGS sequence"/>
</dbReference>
<dbReference type="InterPro" id="IPR036388">
    <property type="entry name" value="WH-like_DNA-bd_sf"/>
</dbReference>
<dbReference type="PANTHER" id="PTHR34294">
    <property type="entry name" value="TRANSCRIPTIONAL REGULATOR-RELATED"/>
    <property type="match status" value="1"/>
</dbReference>
<name>A0A0A6Y2H0_9BACI</name>
<dbReference type="GO" id="GO:0003677">
    <property type="term" value="F:DNA binding"/>
    <property type="evidence" value="ECO:0007669"/>
    <property type="project" value="UniProtKB-KW"/>
</dbReference>
<feature type="domain" description="CggR N-terminal DNA binding" evidence="6">
    <location>
        <begin position="18"/>
        <end position="88"/>
    </location>
</feature>
<evidence type="ECO:0000259" key="6">
    <source>
        <dbReference type="Pfam" id="PF21715"/>
    </source>
</evidence>
<dbReference type="Gene3D" id="3.40.50.1360">
    <property type="match status" value="1"/>
</dbReference>
<sequence>MLSLIEVQKKLLPDLLIIMQRRYQILRSISFMEPVGRRTLSQAMGLSERVLRSEVEFLKSQKLVDIKSSGMSITKTGSKLLQELEIMMREISGINEIEVQLKKKLNLEDVIVVPGNSDEEPWVKNELGRACALRMKACLTGNNIIAVTGGTTMAAVADALTADFSNDQQEVLFVAARGGIGEDVENQANTICAKMAERSGRKHRVLYVPDQVSPEVYKSVVTEPSIKEVLTLIKQANIVLHGIGDALVMAKRRKTKDEEMEKILQGHAVGEAFGYYFNEQGEVVHRVQTIGLHLKDLPHVEHVLAVAGGVSKAKAIKAYINSKPKSTVLITDEGAAKQILACS</sequence>
<protein>
    <submittedName>
        <fullName evidence="7">Central glycolytic genes regulator</fullName>
    </submittedName>
</protein>
<evidence type="ECO:0000313" key="10">
    <source>
        <dbReference type="Proteomes" id="UP000476934"/>
    </source>
</evidence>
<dbReference type="EMBL" id="JRUN01000005">
    <property type="protein sequence ID" value="KHD86472.1"/>
    <property type="molecule type" value="Genomic_DNA"/>
</dbReference>
<dbReference type="Proteomes" id="UP000476934">
    <property type="component" value="Unassembled WGS sequence"/>
</dbReference>
<keyword evidence="2" id="KW-0805">Transcription regulation</keyword>
<keyword evidence="4" id="KW-0804">Transcription</keyword>
<dbReference type="GO" id="GO:0030246">
    <property type="term" value="F:carbohydrate binding"/>
    <property type="evidence" value="ECO:0007669"/>
    <property type="project" value="InterPro"/>
</dbReference>
<evidence type="ECO:0000313" key="7">
    <source>
        <dbReference type="EMBL" id="KHD86472.1"/>
    </source>
</evidence>
<comment type="similarity">
    <text evidence="1">Belongs to the SorC transcriptional regulatory family.</text>
</comment>
<dbReference type="OrthoDB" id="9793820at2"/>
<reference evidence="8 10" key="3">
    <citation type="submission" date="2020-03" db="EMBL/GenBank/DDBJ databases">
        <title>Bacillus aquiflavi sp. nov., isolated from yellow water of strong flavor Chinese baijiu in Yibin region of China.</title>
        <authorList>
            <person name="Xie J."/>
        </authorList>
    </citation>
    <scope>NUCLEOTIDE SEQUENCE [LARGE SCALE GENOMIC DNA]</scope>
    <source>
        <strain evidence="8 10">Gsoil 114</strain>
    </source>
</reference>
<feature type="domain" description="Sugar-binding" evidence="5">
    <location>
        <begin position="90"/>
        <end position="341"/>
    </location>
</feature>
<keyword evidence="10" id="KW-1185">Reference proteome</keyword>
<dbReference type="Gene3D" id="1.10.10.10">
    <property type="entry name" value="Winged helix-like DNA-binding domain superfamily/Winged helix DNA-binding domain"/>
    <property type="match status" value="1"/>
</dbReference>
<reference evidence="8 10" key="2">
    <citation type="submission" date="2020-02" db="EMBL/GenBank/DDBJ databases">
        <authorList>
            <person name="Feng H."/>
        </authorList>
    </citation>
    <scope>NUCLEOTIDE SEQUENCE [LARGE SCALE GENOMIC DNA]</scope>
    <source>
        <strain evidence="8 10">Gsoil 114</strain>
    </source>
</reference>
<dbReference type="InterPro" id="IPR048715">
    <property type="entry name" value="CggR_N"/>
</dbReference>
<dbReference type="SUPFAM" id="SSF100950">
    <property type="entry name" value="NagB/RpiA/CoA transferase-like"/>
    <property type="match status" value="1"/>
</dbReference>
<evidence type="ECO:0000313" key="9">
    <source>
        <dbReference type="Proteomes" id="UP000030588"/>
    </source>
</evidence>
<proteinExistence type="inferred from homology"/>
<evidence type="ECO:0000256" key="3">
    <source>
        <dbReference type="ARBA" id="ARBA00023125"/>
    </source>
</evidence>
<dbReference type="InterPro" id="IPR037171">
    <property type="entry name" value="NagB/RpiA_transferase-like"/>
</dbReference>
<dbReference type="Pfam" id="PF04198">
    <property type="entry name" value="Sugar-bind"/>
    <property type="match status" value="1"/>
</dbReference>
<dbReference type="InterPro" id="IPR007324">
    <property type="entry name" value="Sugar-bd_dom_put"/>
</dbReference>